<dbReference type="Gene3D" id="3.40.50.10260">
    <property type="entry name" value="YjeF N-terminal domain"/>
    <property type="match status" value="1"/>
</dbReference>
<keyword evidence="4" id="KW-0963">Cytoplasm</keyword>
<comment type="subcellular location">
    <subcellularLocation>
        <location evidence="1">Cytoplasm</location>
        <location evidence="1">P-body</location>
    </subcellularLocation>
</comment>
<feature type="region of interest" description="Disordered" evidence="5">
    <location>
        <begin position="64"/>
        <end position="148"/>
    </location>
</feature>
<protein>
    <recommendedName>
        <fullName evidence="3">Enhancer of mRNA-decapping protein 3</fullName>
    </recommendedName>
</protein>
<evidence type="ECO:0000256" key="1">
    <source>
        <dbReference type="ARBA" id="ARBA00004201"/>
    </source>
</evidence>
<dbReference type="PANTHER" id="PTHR13612">
    <property type="entry name" value="ENHANCER OF MRNA-DECAPPING PROTEIN 3"/>
    <property type="match status" value="1"/>
</dbReference>
<keyword evidence="9" id="KW-1185">Reference proteome</keyword>
<dbReference type="SUPFAM" id="SSF64153">
    <property type="entry name" value="YjeF N-terminal domain-like"/>
    <property type="match status" value="1"/>
</dbReference>
<evidence type="ECO:0000256" key="4">
    <source>
        <dbReference type="ARBA" id="ARBA00022490"/>
    </source>
</evidence>
<dbReference type="SUPFAM" id="SSF81995">
    <property type="entry name" value="beta-sandwich domain of Sec23/24"/>
    <property type="match status" value="1"/>
</dbReference>
<dbReference type="AlphaFoldDB" id="A0A6A5XPZ6"/>
<dbReference type="Pfam" id="PF09532">
    <property type="entry name" value="FDF"/>
    <property type="match status" value="1"/>
</dbReference>
<dbReference type="GO" id="GO:0033962">
    <property type="term" value="P:P-body assembly"/>
    <property type="evidence" value="ECO:0007669"/>
    <property type="project" value="TreeGrafter"/>
</dbReference>
<feature type="domain" description="YjeF N-terminal" evidence="6">
    <location>
        <begin position="520"/>
        <end position="756"/>
    </location>
</feature>
<dbReference type="EMBL" id="ML978070">
    <property type="protein sequence ID" value="KAF2015013.1"/>
    <property type="molecule type" value="Genomic_DNA"/>
</dbReference>
<feature type="compositionally biased region" description="Basic residues" evidence="5">
    <location>
        <begin position="419"/>
        <end position="433"/>
    </location>
</feature>
<dbReference type="GO" id="GO:0000932">
    <property type="term" value="C:P-body"/>
    <property type="evidence" value="ECO:0007669"/>
    <property type="project" value="UniProtKB-SubCell"/>
</dbReference>
<accession>A0A6A5XPZ6</accession>
<dbReference type="PANTHER" id="PTHR13612:SF0">
    <property type="entry name" value="ENHANCER OF MRNA-DECAPPING PROTEIN 3"/>
    <property type="match status" value="1"/>
</dbReference>
<feature type="compositionally biased region" description="Basic and acidic residues" evidence="5">
    <location>
        <begin position="249"/>
        <end position="260"/>
    </location>
</feature>
<dbReference type="GO" id="GO:0003729">
    <property type="term" value="F:mRNA binding"/>
    <property type="evidence" value="ECO:0007669"/>
    <property type="project" value="TreeGrafter"/>
</dbReference>
<evidence type="ECO:0000259" key="6">
    <source>
        <dbReference type="PROSITE" id="PS51385"/>
    </source>
</evidence>
<dbReference type="OrthoDB" id="10030313at2759"/>
<dbReference type="GeneID" id="54281882"/>
<dbReference type="InterPro" id="IPR036652">
    <property type="entry name" value="YjeF_N_dom_sf"/>
</dbReference>
<feature type="compositionally biased region" description="Low complexity" evidence="5">
    <location>
        <begin position="127"/>
        <end position="136"/>
    </location>
</feature>
<comment type="similarity">
    <text evidence="2">Belongs to the EDC3 family.</text>
</comment>
<proteinExistence type="inferred from homology"/>
<feature type="region of interest" description="Disordered" evidence="5">
    <location>
        <begin position="395"/>
        <end position="458"/>
    </location>
</feature>
<evidence type="ECO:0000256" key="2">
    <source>
        <dbReference type="ARBA" id="ARBA00006610"/>
    </source>
</evidence>
<feature type="domain" description="DFDF" evidence="7">
    <location>
        <begin position="327"/>
        <end position="363"/>
    </location>
</feature>
<feature type="region of interest" description="Disordered" evidence="5">
    <location>
        <begin position="178"/>
        <end position="323"/>
    </location>
</feature>
<organism evidence="8 9">
    <name type="scientific">Aaosphaeria arxii CBS 175.79</name>
    <dbReference type="NCBI Taxonomy" id="1450172"/>
    <lineage>
        <taxon>Eukaryota</taxon>
        <taxon>Fungi</taxon>
        <taxon>Dikarya</taxon>
        <taxon>Ascomycota</taxon>
        <taxon>Pezizomycotina</taxon>
        <taxon>Dothideomycetes</taxon>
        <taxon>Pleosporomycetidae</taxon>
        <taxon>Pleosporales</taxon>
        <taxon>Pleosporales incertae sedis</taxon>
        <taxon>Aaosphaeria</taxon>
    </lineage>
</organism>
<evidence type="ECO:0000259" key="7">
    <source>
        <dbReference type="PROSITE" id="PS51512"/>
    </source>
</evidence>
<evidence type="ECO:0000256" key="3">
    <source>
        <dbReference type="ARBA" id="ARBA00015797"/>
    </source>
</evidence>
<dbReference type="InterPro" id="IPR019050">
    <property type="entry name" value="FDF_dom"/>
</dbReference>
<evidence type="ECO:0000313" key="9">
    <source>
        <dbReference type="Proteomes" id="UP000799778"/>
    </source>
</evidence>
<feature type="compositionally biased region" description="Basic residues" evidence="5">
    <location>
        <begin position="239"/>
        <end position="248"/>
    </location>
</feature>
<dbReference type="GO" id="GO:0031087">
    <property type="term" value="P:deadenylation-independent decapping of nuclear-transcribed mRNA"/>
    <property type="evidence" value="ECO:0007669"/>
    <property type="project" value="TreeGrafter"/>
</dbReference>
<feature type="region of interest" description="Disordered" evidence="5">
    <location>
        <begin position="471"/>
        <end position="494"/>
    </location>
</feature>
<name>A0A6A5XPZ6_9PLEO</name>
<gene>
    <name evidence="8" type="ORF">BU24DRAFT_371882</name>
</gene>
<dbReference type="Pfam" id="PF03853">
    <property type="entry name" value="YjeF_N"/>
    <property type="match status" value="1"/>
</dbReference>
<dbReference type="PROSITE" id="PS51385">
    <property type="entry name" value="YJEF_N"/>
    <property type="match status" value="1"/>
</dbReference>
<evidence type="ECO:0000313" key="8">
    <source>
        <dbReference type="EMBL" id="KAF2015013.1"/>
    </source>
</evidence>
<dbReference type="RefSeq" id="XP_033383352.1">
    <property type="nucleotide sequence ID" value="XM_033524485.1"/>
</dbReference>
<dbReference type="InterPro" id="IPR025762">
    <property type="entry name" value="DFDF"/>
</dbReference>
<evidence type="ECO:0000256" key="5">
    <source>
        <dbReference type="SAM" id="MobiDB-lite"/>
    </source>
</evidence>
<dbReference type="Proteomes" id="UP000799778">
    <property type="component" value="Unassembled WGS sequence"/>
</dbReference>
<dbReference type="SMART" id="SM01199">
    <property type="entry name" value="FDF"/>
    <property type="match status" value="1"/>
</dbReference>
<dbReference type="PROSITE" id="PS51512">
    <property type="entry name" value="DFDF"/>
    <property type="match status" value="1"/>
</dbReference>
<dbReference type="InterPro" id="IPR004443">
    <property type="entry name" value="YjeF_N_dom"/>
</dbReference>
<feature type="compositionally biased region" description="Pro residues" evidence="5">
    <location>
        <begin position="91"/>
        <end position="112"/>
    </location>
</feature>
<sequence>MAAGLIGISVAVTLQNPPNTVVQGIVAAVNPQTATLTLQDVLFPATGHRLDGYNVEGHAIADIKVNSPPTAPPPPQPQRHQPPQHHAHVSYPPPPFHQAPAPAAAPAPPPAQQPFQDPAILSVNKRSTAPSSSHPIAAPPQEAPATPIKPISSATAVPLPATTSPFVGVAKKQNVRKPSAATLEGPFSSLDIADAEEPDSDDAKTRQPGPLRRASVNKTRSGKPMEDITTPGREDSYKRTRRGGKARKKEVAAQEKRKGADLNGSPDVVRKGKGTGWRQTPMLQDAEQPQERTPGVIGGRVGLEAASASNRKTRKQRALEAKNGWATEDATDIQELPEFDFLGNLSKFDKRSVFDQIRNEDTTADEDRLVSFNRLARPGTHGGKNLHPTENVLESRRLKSTTNTDSEDDDMSEFESGRTSRRAMSRTSHKRAPTRQGSGVLQPDIDAVSHNSGAPPSLVSRASRAYINRPYASSHATGSPKPGRIATPPDSPLLDPSAVRSCLRLVSSNRKCHTITPGGMLAVEESAEVDFGLTEDMMAENAGRGIAEVALSAINPGGRRLARDNPNSRPVIVVLAGNHRGGARAVAAARQLQARGPKVMVALLGFERAADWDRDVRRQVDLFKKFGGSVRAWPQTEDALKRLQAPPELIIDALLGRHKEFDALGDEDRRTVLAIVGWANKSRAACLAVETPSGVGGSTGEVAILEGEPLEVRAKYIVCLGAPRSGLLKALQNGTGRDPQWLIWVVDIGVNRPWRNAGIGGGGGKGVKFGENWIVQIKYAVEGEGDGEGIARV</sequence>
<reference evidence="8" key="1">
    <citation type="journal article" date="2020" name="Stud. Mycol.">
        <title>101 Dothideomycetes genomes: a test case for predicting lifestyles and emergence of pathogens.</title>
        <authorList>
            <person name="Haridas S."/>
            <person name="Albert R."/>
            <person name="Binder M."/>
            <person name="Bloem J."/>
            <person name="Labutti K."/>
            <person name="Salamov A."/>
            <person name="Andreopoulos B."/>
            <person name="Baker S."/>
            <person name="Barry K."/>
            <person name="Bills G."/>
            <person name="Bluhm B."/>
            <person name="Cannon C."/>
            <person name="Castanera R."/>
            <person name="Culley D."/>
            <person name="Daum C."/>
            <person name="Ezra D."/>
            <person name="Gonzalez J."/>
            <person name="Henrissat B."/>
            <person name="Kuo A."/>
            <person name="Liang C."/>
            <person name="Lipzen A."/>
            <person name="Lutzoni F."/>
            <person name="Magnuson J."/>
            <person name="Mondo S."/>
            <person name="Nolan M."/>
            <person name="Ohm R."/>
            <person name="Pangilinan J."/>
            <person name="Park H.-J."/>
            <person name="Ramirez L."/>
            <person name="Alfaro M."/>
            <person name="Sun H."/>
            <person name="Tritt A."/>
            <person name="Yoshinaga Y."/>
            <person name="Zwiers L.-H."/>
            <person name="Turgeon B."/>
            <person name="Goodwin S."/>
            <person name="Spatafora J."/>
            <person name="Crous P."/>
            <person name="Grigoriev I."/>
        </authorList>
    </citation>
    <scope>NUCLEOTIDE SEQUENCE</scope>
    <source>
        <strain evidence="8">CBS 175.79</strain>
    </source>
</reference>